<dbReference type="GO" id="GO:0031672">
    <property type="term" value="C:A band"/>
    <property type="evidence" value="ECO:0007669"/>
    <property type="project" value="UniProtKB-ARBA"/>
</dbReference>
<evidence type="ECO:0000313" key="6">
    <source>
        <dbReference type="Proteomes" id="UP000887574"/>
    </source>
</evidence>
<evidence type="ECO:0000259" key="5">
    <source>
        <dbReference type="PROSITE" id="PS50835"/>
    </source>
</evidence>
<dbReference type="GO" id="GO:0040017">
    <property type="term" value="P:positive regulation of locomotion"/>
    <property type="evidence" value="ECO:0007669"/>
    <property type="project" value="UniProtKB-ARBA"/>
</dbReference>
<feature type="compositionally biased region" description="Polar residues" evidence="4">
    <location>
        <begin position="36"/>
        <end position="55"/>
    </location>
</feature>
<dbReference type="InterPro" id="IPR007110">
    <property type="entry name" value="Ig-like_dom"/>
</dbReference>
<feature type="compositionally biased region" description="Polar residues" evidence="4">
    <location>
        <begin position="246"/>
        <end position="292"/>
    </location>
</feature>
<dbReference type="CDD" id="cd00096">
    <property type="entry name" value="Ig"/>
    <property type="match status" value="1"/>
</dbReference>
<dbReference type="InterPro" id="IPR003598">
    <property type="entry name" value="Ig_sub2"/>
</dbReference>
<accession>A0A915ESR8</accession>
<evidence type="ECO:0000256" key="3">
    <source>
        <dbReference type="ARBA" id="ARBA00023319"/>
    </source>
</evidence>
<dbReference type="Pfam" id="PF07679">
    <property type="entry name" value="I-set"/>
    <property type="match status" value="6"/>
</dbReference>
<feature type="domain" description="Ig-like" evidence="5">
    <location>
        <begin position="643"/>
        <end position="732"/>
    </location>
</feature>
<comment type="subcellular location">
    <subcellularLocation>
        <location evidence="1">Cytoplasm</location>
    </subcellularLocation>
</comment>
<evidence type="ECO:0000256" key="1">
    <source>
        <dbReference type="ARBA" id="ARBA00004496"/>
    </source>
</evidence>
<feature type="region of interest" description="Disordered" evidence="4">
    <location>
        <begin position="36"/>
        <end position="56"/>
    </location>
</feature>
<reference evidence="7" key="1">
    <citation type="submission" date="2022-11" db="UniProtKB">
        <authorList>
            <consortium name="WormBaseParasite"/>
        </authorList>
    </citation>
    <scope>IDENTIFICATION</scope>
</reference>
<protein>
    <submittedName>
        <fullName evidence="7">Ig-like domain-containing protein</fullName>
    </submittedName>
</protein>
<feature type="region of interest" description="Disordered" evidence="4">
    <location>
        <begin position="505"/>
        <end position="524"/>
    </location>
</feature>
<evidence type="ECO:0000256" key="2">
    <source>
        <dbReference type="ARBA" id="ARBA00022490"/>
    </source>
</evidence>
<dbReference type="SMART" id="SM00408">
    <property type="entry name" value="IGc2"/>
    <property type="match status" value="5"/>
</dbReference>
<feature type="domain" description="Ig-like" evidence="5">
    <location>
        <begin position="762"/>
        <end position="857"/>
    </location>
</feature>
<feature type="domain" description="Ig-like" evidence="5">
    <location>
        <begin position="525"/>
        <end position="623"/>
    </location>
</feature>
<dbReference type="AlphaFoldDB" id="A0A915ESR8"/>
<feature type="domain" description="Ig-like" evidence="5">
    <location>
        <begin position="398"/>
        <end position="483"/>
    </location>
</feature>
<dbReference type="InterPro" id="IPR036179">
    <property type="entry name" value="Ig-like_dom_sf"/>
</dbReference>
<feature type="compositionally biased region" description="Basic and acidic residues" evidence="4">
    <location>
        <begin position="958"/>
        <end position="973"/>
    </location>
</feature>
<name>A0A915ESR8_9BILA</name>
<keyword evidence="3" id="KW-0393">Immunoglobulin domain</keyword>
<feature type="compositionally biased region" description="Polar residues" evidence="4">
    <location>
        <begin position="168"/>
        <end position="205"/>
    </location>
</feature>
<sequence length="1003" mass="110006">MATLRALAAQKPAFGLSACMPVGLLTGNGLDLVGDSSKSLTKPSTQDETSGSVTTEDAGLSLVQELQNLEVAEGSKAEFSAQLSEVLPRSGVQVKWWKDGQELNTRTSFKHKAKQDGKLIKLVISNVQAVDVGVYKFVVEWSTAARKPSGPSVASNEASLKLAVKGRSSISTSKVEQSNKAPKTSSTPDPATAPQKNSTKTTSHSSGEHQGLAREELQDPASPTNTGVKSSLKEDSLVIEVDENSNHIPNTKSLQELQKPSSQQQFVSLESTQEDYSYQLTSSKPQHPQPSKNVPPAIRMPLPAMRELPEEERGVALVCALTGIPSPKISWLKDDMPIDDTNAQFTYENGVATMTMLDKAKRSDSGVYACVATNAHGSVRSSGVLYIHPRENQKQCAPQFQQPLVGKTIPLGSELILQCELFNGRPMADVEWSKDGLKLLKSTRHISFHDSQGLARLTIMKVAHDDAGEYSCQAVNIHGKDFTHCRVQVLADPIVEADKEIKKRKKNLDEENQQVGKKDSKTETPVISRQLKAVKVHEGNRVLLECEVQSLVSPSKAESQQADPQVEWYHNGQLVASSRTLRTYFDGRLALLKIYDVQLCHQGDYECRVWNPAGSASSTANVCVEAVQPRSTSPTQDFSSNMPSFIQKLQDIHNAEEGSAVTMKVQVTGSPMPEIQWLHNGKAISSKDGVQMSNNGAEFQLIISKLSTEHAGTYTAVAKNLYGDAHTSALIYLKEKVEEATKKKLKRVKESIKQDEQMTDQPKLGFRTPLMDKTVILGETAQLQCTLDGWLDTLPSIEWMKDGKRLVAAKRVTTKFDEQKAVISLRIANCQSGDAGTYKCTVSVSGNLEQSTECFLTIATRTGSDKHLVAAASMDEQDEREQTQLLSSQLVTSSGPPRFTKCLRDVLVPAVGTLTEPLRFEVEMDGTPLPRVMWLHNNKPVVESASTTAALSVGGVEKNAKKSEESEKDGQEEKVEEEDMRSHTRHRQSKHKHKQNKELPPIL</sequence>
<dbReference type="InterPro" id="IPR003599">
    <property type="entry name" value="Ig_sub"/>
</dbReference>
<dbReference type="FunFam" id="2.60.40.10:FF:000107">
    <property type="entry name" value="Myosin, light chain kinase a"/>
    <property type="match status" value="3"/>
</dbReference>
<feature type="region of interest" description="Disordered" evidence="4">
    <location>
        <begin position="953"/>
        <end position="1003"/>
    </location>
</feature>
<dbReference type="PROSITE" id="PS50835">
    <property type="entry name" value="IG_LIKE"/>
    <property type="match status" value="5"/>
</dbReference>
<feature type="region of interest" description="Disordered" evidence="4">
    <location>
        <begin position="243"/>
        <end position="296"/>
    </location>
</feature>
<feature type="domain" description="Ig-like" evidence="5">
    <location>
        <begin position="295"/>
        <end position="386"/>
    </location>
</feature>
<evidence type="ECO:0000313" key="7">
    <source>
        <dbReference type="WBParaSite" id="jg8566"/>
    </source>
</evidence>
<keyword evidence="2" id="KW-0963">Cytoplasm</keyword>
<feature type="compositionally biased region" description="Basic residues" evidence="4">
    <location>
        <begin position="983"/>
        <end position="995"/>
    </location>
</feature>
<dbReference type="Gene3D" id="2.60.40.10">
    <property type="entry name" value="Immunoglobulins"/>
    <property type="match status" value="6"/>
</dbReference>
<dbReference type="InterPro" id="IPR013783">
    <property type="entry name" value="Ig-like_fold"/>
</dbReference>
<evidence type="ECO:0000256" key="4">
    <source>
        <dbReference type="SAM" id="MobiDB-lite"/>
    </source>
</evidence>
<dbReference type="GO" id="GO:0019899">
    <property type="term" value="F:enzyme binding"/>
    <property type="evidence" value="ECO:0007669"/>
    <property type="project" value="UniProtKB-ARBA"/>
</dbReference>
<dbReference type="FunFam" id="2.60.40.10:FF:000425">
    <property type="entry name" value="Myosin light chain kinase"/>
    <property type="match status" value="1"/>
</dbReference>
<feature type="region of interest" description="Disordered" evidence="4">
    <location>
        <begin position="166"/>
        <end position="231"/>
    </location>
</feature>
<dbReference type="GO" id="GO:0045989">
    <property type="term" value="P:positive regulation of striated muscle contraction"/>
    <property type="evidence" value="ECO:0007669"/>
    <property type="project" value="UniProtKB-ARBA"/>
</dbReference>
<dbReference type="Proteomes" id="UP000887574">
    <property type="component" value="Unplaced"/>
</dbReference>
<dbReference type="WBParaSite" id="jg8566">
    <property type="protein sequence ID" value="jg8566"/>
    <property type="gene ID" value="jg8566"/>
</dbReference>
<dbReference type="SMART" id="SM00409">
    <property type="entry name" value="IG"/>
    <property type="match status" value="6"/>
</dbReference>
<dbReference type="InterPro" id="IPR013098">
    <property type="entry name" value="Ig_I-set"/>
</dbReference>
<dbReference type="PANTHER" id="PTHR47633">
    <property type="entry name" value="IMMUNOGLOBULIN"/>
    <property type="match status" value="1"/>
</dbReference>
<organism evidence="6 7">
    <name type="scientific">Ditylenchus dipsaci</name>
    <dbReference type="NCBI Taxonomy" id="166011"/>
    <lineage>
        <taxon>Eukaryota</taxon>
        <taxon>Metazoa</taxon>
        <taxon>Ecdysozoa</taxon>
        <taxon>Nematoda</taxon>
        <taxon>Chromadorea</taxon>
        <taxon>Rhabditida</taxon>
        <taxon>Tylenchina</taxon>
        <taxon>Tylenchomorpha</taxon>
        <taxon>Sphaerularioidea</taxon>
        <taxon>Anguinidae</taxon>
        <taxon>Anguininae</taxon>
        <taxon>Ditylenchus</taxon>
    </lineage>
</organism>
<dbReference type="GO" id="GO:0060298">
    <property type="term" value="P:positive regulation of sarcomere organization"/>
    <property type="evidence" value="ECO:0007669"/>
    <property type="project" value="UniProtKB-ARBA"/>
</dbReference>
<keyword evidence="6" id="KW-1185">Reference proteome</keyword>
<proteinExistence type="predicted"/>
<dbReference type="SUPFAM" id="SSF48726">
    <property type="entry name" value="Immunoglobulin"/>
    <property type="match status" value="7"/>
</dbReference>